<dbReference type="Proteomes" id="UP000499080">
    <property type="component" value="Unassembled WGS sequence"/>
</dbReference>
<reference evidence="2 3" key="1">
    <citation type="journal article" date="2019" name="Sci. Rep.">
        <title>Orb-weaving spider Araneus ventricosus genome elucidates the spidroin gene catalogue.</title>
        <authorList>
            <person name="Kono N."/>
            <person name="Nakamura H."/>
            <person name="Ohtoshi R."/>
            <person name="Moran D.A.P."/>
            <person name="Shinohara A."/>
            <person name="Yoshida Y."/>
            <person name="Fujiwara M."/>
            <person name="Mori M."/>
            <person name="Tomita M."/>
            <person name="Arakawa K."/>
        </authorList>
    </citation>
    <scope>NUCLEOTIDE SEQUENCE [LARGE SCALE GENOMIC DNA]</scope>
</reference>
<organism evidence="2 3">
    <name type="scientific">Araneus ventricosus</name>
    <name type="common">Orbweaver spider</name>
    <name type="synonym">Epeira ventricosa</name>
    <dbReference type="NCBI Taxonomy" id="182803"/>
    <lineage>
        <taxon>Eukaryota</taxon>
        <taxon>Metazoa</taxon>
        <taxon>Ecdysozoa</taxon>
        <taxon>Arthropoda</taxon>
        <taxon>Chelicerata</taxon>
        <taxon>Arachnida</taxon>
        <taxon>Araneae</taxon>
        <taxon>Araneomorphae</taxon>
        <taxon>Entelegynae</taxon>
        <taxon>Araneoidea</taxon>
        <taxon>Araneidae</taxon>
        <taxon>Araneus</taxon>
    </lineage>
</organism>
<feature type="compositionally biased region" description="Basic residues" evidence="1">
    <location>
        <begin position="54"/>
        <end position="63"/>
    </location>
</feature>
<sequence length="63" mass="6979">MTRTTPKLAPSLQTSALHQCEDVWHPTFDLACNGPIHDGASLESGFEPLTLRDRGRHITTRPP</sequence>
<comment type="caution">
    <text evidence="2">The sequence shown here is derived from an EMBL/GenBank/DDBJ whole genome shotgun (WGS) entry which is preliminary data.</text>
</comment>
<protein>
    <submittedName>
        <fullName evidence="2">Uncharacterized protein</fullName>
    </submittedName>
</protein>
<keyword evidence="3" id="KW-1185">Reference proteome</keyword>
<feature type="non-terminal residue" evidence="2">
    <location>
        <position position="63"/>
    </location>
</feature>
<dbReference type="EMBL" id="BGPR01000292">
    <property type="protein sequence ID" value="GBM10950.1"/>
    <property type="molecule type" value="Genomic_DNA"/>
</dbReference>
<gene>
    <name evidence="2" type="ORF">AVEN_171435_1</name>
</gene>
<evidence type="ECO:0000256" key="1">
    <source>
        <dbReference type="SAM" id="MobiDB-lite"/>
    </source>
</evidence>
<proteinExistence type="predicted"/>
<dbReference type="AlphaFoldDB" id="A0A4Y2D2K1"/>
<evidence type="ECO:0000313" key="3">
    <source>
        <dbReference type="Proteomes" id="UP000499080"/>
    </source>
</evidence>
<name>A0A4Y2D2K1_ARAVE</name>
<evidence type="ECO:0000313" key="2">
    <source>
        <dbReference type="EMBL" id="GBM10950.1"/>
    </source>
</evidence>
<accession>A0A4Y2D2K1</accession>
<feature type="region of interest" description="Disordered" evidence="1">
    <location>
        <begin position="39"/>
        <end position="63"/>
    </location>
</feature>